<dbReference type="EMBL" id="MNPL01022131">
    <property type="protein sequence ID" value="OQR69089.1"/>
    <property type="molecule type" value="Genomic_DNA"/>
</dbReference>
<dbReference type="InParanoid" id="A0A1V9X667"/>
<sequence length="263" mass="28457">MKCYVIIYIAALLVPLISAGYFNGIAPTNSPKRATKYLKFLKNSSHLLGSGSTTSARYIQSPTHHAHFQSPSDSRIYPHQVSTHHYQYHHSGSRAQRESGMMTSASERTPSRIIIVRQPSGSSKKAHHSSQTYSAVQYMPKTSTAGPVVVYPSYDAYPAYSYAPRPLSAYGYQMPQMQMAATSYIPQIAAASPYSPSGHLSQSHTSPLVASMIAAAQRVTQGQAAQAYGGQYGAAASYMMPQYSPYGYGAATAHLYPGYGYAG</sequence>
<keyword evidence="3" id="KW-1185">Reference proteome</keyword>
<comment type="caution">
    <text evidence="2">The sequence shown here is derived from an EMBL/GenBank/DDBJ whole genome shotgun (WGS) entry which is preliminary data.</text>
</comment>
<evidence type="ECO:0000313" key="3">
    <source>
        <dbReference type="Proteomes" id="UP000192247"/>
    </source>
</evidence>
<evidence type="ECO:0000313" key="2">
    <source>
        <dbReference type="EMBL" id="OQR69089.1"/>
    </source>
</evidence>
<keyword evidence="1" id="KW-0732">Signal</keyword>
<evidence type="ECO:0000256" key="1">
    <source>
        <dbReference type="SAM" id="SignalP"/>
    </source>
</evidence>
<dbReference type="Proteomes" id="UP000192247">
    <property type="component" value="Unassembled WGS sequence"/>
</dbReference>
<feature type="chain" id="PRO_5013388795" evidence="1">
    <location>
        <begin position="20"/>
        <end position="263"/>
    </location>
</feature>
<protein>
    <submittedName>
        <fullName evidence="2">Uncharacterized protein</fullName>
    </submittedName>
</protein>
<accession>A0A1V9X667</accession>
<organism evidence="2 3">
    <name type="scientific">Tropilaelaps mercedesae</name>
    <dbReference type="NCBI Taxonomy" id="418985"/>
    <lineage>
        <taxon>Eukaryota</taxon>
        <taxon>Metazoa</taxon>
        <taxon>Ecdysozoa</taxon>
        <taxon>Arthropoda</taxon>
        <taxon>Chelicerata</taxon>
        <taxon>Arachnida</taxon>
        <taxon>Acari</taxon>
        <taxon>Parasitiformes</taxon>
        <taxon>Mesostigmata</taxon>
        <taxon>Gamasina</taxon>
        <taxon>Dermanyssoidea</taxon>
        <taxon>Laelapidae</taxon>
        <taxon>Tropilaelaps</taxon>
    </lineage>
</organism>
<name>A0A1V9X667_9ACAR</name>
<dbReference type="OrthoDB" id="10581524at2759"/>
<proteinExistence type="predicted"/>
<feature type="signal peptide" evidence="1">
    <location>
        <begin position="1"/>
        <end position="19"/>
    </location>
</feature>
<gene>
    <name evidence="2" type="ORF">BIW11_12483</name>
</gene>
<reference evidence="2 3" key="1">
    <citation type="journal article" date="2017" name="Gigascience">
        <title>Draft genome of the honey bee ectoparasitic mite, Tropilaelaps mercedesae, is shaped by the parasitic life history.</title>
        <authorList>
            <person name="Dong X."/>
            <person name="Armstrong S.D."/>
            <person name="Xia D."/>
            <person name="Makepeace B.L."/>
            <person name="Darby A.C."/>
            <person name="Kadowaki T."/>
        </authorList>
    </citation>
    <scope>NUCLEOTIDE SEQUENCE [LARGE SCALE GENOMIC DNA]</scope>
    <source>
        <strain evidence="2">Wuxi-XJTLU</strain>
    </source>
</reference>
<dbReference type="AlphaFoldDB" id="A0A1V9X667"/>